<protein>
    <submittedName>
        <fullName evidence="8">Cytochrome c2</fullName>
    </submittedName>
</protein>
<keyword evidence="9" id="KW-1185">Reference proteome</keyword>
<dbReference type="AlphaFoldDB" id="A0A2Z5G7I9"/>
<dbReference type="InterPro" id="IPR002327">
    <property type="entry name" value="Cyt_c_1A/1B"/>
</dbReference>
<dbReference type="Proteomes" id="UP000253606">
    <property type="component" value="Chromosome"/>
</dbReference>
<evidence type="ECO:0000256" key="4">
    <source>
        <dbReference type="ARBA" id="ARBA00022982"/>
    </source>
</evidence>
<evidence type="ECO:0000256" key="3">
    <source>
        <dbReference type="ARBA" id="ARBA00022723"/>
    </source>
</evidence>
<evidence type="ECO:0000256" key="6">
    <source>
        <dbReference type="PROSITE-ProRule" id="PRU00433"/>
    </source>
</evidence>
<dbReference type="SMART" id="SM01235">
    <property type="entry name" value="Haem_bd"/>
    <property type="match status" value="1"/>
</dbReference>
<dbReference type="GO" id="GO:0046872">
    <property type="term" value="F:metal ion binding"/>
    <property type="evidence" value="ECO:0007669"/>
    <property type="project" value="UniProtKB-KW"/>
</dbReference>
<keyword evidence="4" id="KW-0249">Electron transport</keyword>
<dbReference type="EMBL" id="CP030840">
    <property type="protein sequence ID" value="AXC14777.1"/>
    <property type="molecule type" value="Genomic_DNA"/>
</dbReference>
<dbReference type="InterPro" id="IPR025992">
    <property type="entry name" value="Haem-bd"/>
</dbReference>
<keyword evidence="5 6" id="KW-0408">Iron</keyword>
<dbReference type="PANTHER" id="PTHR11961">
    <property type="entry name" value="CYTOCHROME C"/>
    <property type="match status" value="1"/>
</dbReference>
<feature type="domain" description="Cytochrome c" evidence="7">
    <location>
        <begin position="154"/>
        <end position="249"/>
    </location>
</feature>
<reference evidence="8 9" key="1">
    <citation type="journal article" date="2018" name="Front. Microbiol.">
        <title>Hydrolytic Capabilities as a Key to Environmental Success: Chitinolytic and Cellulolytic Acidobacteria From Acidic Sub-arctic Soils and Boreal Peatlands.</title>
        <authorList>
            <person name="Belova S.E."/>
            <person name="Ravin N.V."/>
            <person name="Pankratov T.A."/>
            <person name="Rakitin A.L."/>
            <person name="Ivanova A.A."/>
            <person name="Beletsky A.V."/>
            <person name="Mardanov A.V."/>
            <person name="Sinninghe Damste J.S."/>
            <person name="Dedysh S.N."/>
        </authorList>
    </citation>
    <scope>NUCLEOTIDE SEQUENCE [LARGE SCALE GENOMIC DNA]</scope>
    <source>
        <strain evidence="8 9">SBC82</strain>
    </source>
</reference>
<dbReference type="InterPro" id="IPR009056">
    <property type="entry name" value="Cyt_c-like_dom"/>
</dbReference>
<dbReference type="GO" id="GO:0009055">
    <property type="term" value="F:electron transfer activity"/>
    <property type="evidence" value="ECO:0007669"/>
    <property type="project" value="InterPro"/>
</dbReference>
<evidence type="ECO:0000256" key="1">
    <source>
        <dbReference type="ARBA" id="ARBA00022448"/>
    </source>
</evidence>
<keyword evidence="1" id="KW-0813">Transport</keyword>
<dbReference type="SUPFAM" id="SSF46626">
    <property type="entry name" value="Cytochrome c"/>
    <property type="match status" value="1"/>
</dbReference>
<dbReference type="Gene3D" id="1.10.760.10">
    <property type="entry name" value="Cytochrome c-like domain"/>
    <property type="match status" value="1"/>
</dbReference>
<sequence>MVAALLVASMTGLGYVHPFGNPHVEEAQGRGRLLEGANLSPAAKGVLVSKCADCHSSETHWPVYARVAPGSWLIERDVVEAHKHMDLSRWELLSVEQQQVLFAKISSEAKSGDMPPLQYLALHWGAKLTQADVEALSKLGKNAGNTEATLTGAGNATRGKMVFDKRCTGCHSMEINEEGPKLAGVYGRKAGTVPGFDYSQGLKNSGLTWNEATLDKWLSGPDSVIPDAKMDFYVPKAEERRDLIAYFKQ</sequence>
<evidence type="ECO:0000256" key="2">
    <source>
        <dbReference type="ARBA" id="ARBA00022617"/>
    </source>
</evidence>
<dbReference type="Pfam" id="PF14376">
    <property type="entry name" value="Haem_bd"/>
    <property type="match status" value="1"/>
</dbReference>
<dbReference type="InterPro" id="IPR036909">
    <property type="entry name" value="Cyt_c-like_dom_sf"/>
</dbReference>
<accession>A0A2Z5G7I9</accession>
<proteinExistence type="predicted"/>
<gene>
    <name evidence="8" type="ORF">ACPOL_5529</name>
</gene>
<organism evidence="8 9">
    <name type="scientific">Acidisarcina polymorpha</name>
    <dbReference type="NCBI Taxonomy" id="2211140"/>
    <lineage>
        <taxon>Bacteria</taxon>
        <taxon>Pseudomonadati</taxon>
        <taxon>Acidobacteriota</taxon>
        <taxon>Terriglobia</taxon>
        <taxon>Terriglobales</taxon>
        <taxon>Acidobacteriaceae</taxon>
        <taxon>Acidisarcina</taxon>
    </lineage>
</organism>
<dbReference type="GO" id="GO:0020037">
    <property type="term" value="F:heme binding"/>
    <property type="evidence" value="ECO:0007669"/>
    <property type="project" value="InterPro"/>
</dbReference>
<keyword evidence="3 6" id="KW-0479">Metal-binding</keyword>
<evidence type="ECO:0000259" key="7">
    <source>
        <dbReference type="PROSITE" id="PS51007"/>
    </source>
</evidence>
<evidence type="ECO:0000256" key="5">
    <source>
        <dbReference type="ARBA" id="ARBA00023004"/>
    </source>
</evidence>
<evidence type="ECO:0000313" key="8">
    <source>
        <dbReference type="EMBL" id="AXC14777.1"/>
    </source>
</evidence>
<dbReference type="PRINTS" id="PR00604">
    <property type="entry name" value="CYTCHRMECIAB"/>
</dbReference>
<dbReference type="Pfam" id="PF00034">
    <property type="entry name" value="Cytochrom_C"/>
    <property type="match status" value="1"/>
</dbReference>
<name>A0A2Z5G7I9_9BACT</name>
<dbReference type="KEGG" id="abas:ACPOL_5529"/>
<dbReference type="PROSITE" id="PS51007">
    <property type="entry name" value="CYTC"/>
    <property type="match status" value="1"/>
</dbReference>
<keyword evidence="2 6" id="KW-0349">Heme</keyword>
<evidence type="ECO:0000313" key="9">
    <source>
        <dbReference type="Proteomes" id="UP000253606"/>
    </source>
</evidence>